<dbReference type="AlphaFoldDB" id="A0A6G0U2R7"/>
<dbReference type="PANTHER" id="PTHR46289:SF19">
    <property type="entry name" value="ZINC FINGER MYM-TYPE CONTAINING 1"/>
    <property type="match status" value="1"/>
</dbReference>
<name>A0A6G0U2R7_APHGL</name>
<reference evidence="2 3" key="1">
    <citation type="submission" date="2019-08" db="EMBL/GenBank/DDBJ databases">
        <title>The genome of the soybean aphid Biotype 1, its phylome, world population structure and adaptation to the North American continent.</title>
        <authorList>
            <person name="Giordano R."/>
            <person name="Donthu R.K."/>
            <person name="Hernandez A.G."/>
            <person name="Wright C.L."/>
            <person name="Zimin A.V."/>
        </authorList>
    </citation>
    <scope>NUCLEOTIDE SEQUENCE [LARGE SCALE GENOMIC DNA]</scope>
    <source>
        <tissue evidence="2">Whole aphids</tissue>
    </source>
</reference>
<evidence type="ECO:0000313" key="2">
    <source>
        <dbReference type="EMBL" id="KAE9543411.1"/>
    </source>
</evidence>
<feature type="domain" description="HAT C-terminal dimerisation" evidence="1">
    <location>
        <begin position="155"/>
        <end position="213"/>
    </location>
</feature>
<dbReference type="Pfam" id="PF05699">
    <property type="entry name" value="Dimer_Tnp_hAT"/>
    <property type="match status" value="1"/>
</dbReference>
<evidence type="ECO:0000259" key="1">
    <source>
        <dbReference type="Pfam" id="PF05699"/>
    </source>
</evidence>
<proteinExistence type="predicted"/>
<dbReference type="Proteomes" id="UP000475862">
    <property type="component" value="Unassembled WGS sequence"/>
</dbReference>
<gene>
    <name evidence="2" type="ORF">AGLY_002211</name>
</gene>
<dbReference type="InterPro" id="IPR008906">
    <property type="entry name" value="HATC_C_dom"/>
</dbReference>
<accession>A0A6G0U2R7</accession>
<comment type="caution">
    <text evidence="2">The sequence shown here is derived from an EMBL/GenBank/DDBJ whole genome shotgun (WGS) entry which is preliminary data.</text>
</comment>
<dbReference type="InterPro" id="IPR052958">
    <property type="entry name" value="IFN-induced_PKR_regulator"/>
</dbReference>
<keyword evidence="3" id="KW-1185">Reference proteome</keyword>
<organism evidence="2 3">
    <name type="scientific">Aphis glycines</name>
    <name type="common">Soybean aphid</name>
    <dbReference type="NCBI Taxonomy" id="307491"/>
    <lineage>
        <taxon>Eukaryota</taxon>
        <taxon>Metazoa</taxon>
        <taxon>Ecdysozoa</taxon>
        <taxon>Arthropoda</taxon>
        <taxon>Hexapoda</taxon>
        <taxon>Insecta</taxon>
        <taxon>Pterygota</taxon>
        <taxon>Neoptera</taxon>
        <taxon>Paraneoptera</taxon>
        <taxon>Hemiptera</taxon>
        <taxon>Sternorrhyncha</taxon>
        <taxon>Aphidomorpha</taxon>
        <taxon>Aphidoidea</taxon>
        <taxon>Aphididae</taxon>
        <taxon>Aphidini</taxon>
        <taxon>Aphis</taxon>
        <taxon>Aphis</taxon>
    </lineage>
</organism>
<dbReference type="EMBL" id="VYZN01000008">
    <property type="protein sequence ID" value="KAE9543411.1"/>
    <property type="molecule type" value="Genomic_DNA"/>
</dbReference>
<dbReference type="OrthoDB" id="6628343at2759"/>
<evidence type="ECO:0000313" key="3">
    <source>
        <dbReference type="Proteomes" id="UP000475862"/>
    </source>
</evidence>
<sequence length="249" mass="28546">MSHKYALDIVLETLNALLETLNVIQLSEGPSDRKAVSEVSESLSNFLQSPDFELFAALSMITKNCHLQNLRREDGFNSISKFHEYAAKNCNIEFVPLQEKHMKRHEKMFRSEYIQFAESSSFSKNISLPTFLYASESDSENSNISSEEEKRIEGTCLVGIYWKNKLQDVFSNLYIMVKIALSLPVDGAIIERYFSKLKIIKNRLRSTMAGEQLKNFMKISCENDIDIDYDNILNIFSSKNPGLLKLLTI</sequence>
<dbReference type="PANTHER" id="PTHR46289">
    <property type="entry name" value="52 KDA REPRESSOR OF THE INHIBITOR OF THE PROTEIN KINASE-LIKE PROTEIN-RELATED"/>
    <property type="match status" value="1"/>
</dbReference>
<protein>
    <recommendedName>
        <fullName evidence="1">HAT C-terminal dimerisation domain-containing protein</fullName>
    </recommendedName>
</protein>
<dbReference type="GO" id="GO:0046983">
    <property type="term" value="F:protein dimerization activity"/>
    <property type="evidence" value="ECO:0007669"/>
    <property type="project" value="InterPro"/>
</dbReference>